<protein>
    <recommendedName>
        <fullName evidence="2">Methylated-DNA-[protein]-cysteine S-methyltransferase DNA binding domain-containing protein</fullName>
    </recommendedName>
</protein>
<dbReference type="AlphaFoldDB" id="A0A2H0BDV2"/>
<evidence type="ECO:0000259" key="2">
    <source>
        <dbReference type="Pfam" id="PF01035"/>
    </source>
</evidence>
<dbReference type="Pfam" id="PF01035">
    <property type="entry name" value="DNA_binding_1"/>
    <property type="match status" value="1"/>
</dbReference>
<comment type="caution">
    <text evidence="3">The sequence shown here is derived from an EMBL/GenBank/DDBJ whole genome shotgun (WGS) entry which is preliminary data.</text>
</comment>
<dbReference type="SUPFAM" id="SSF46767">
    <property type="entry name" value="Methylated DNA-protein cysteine methyltransferase, C-terminal domain"/>
    <property type="match status" value="1"/>
</dbReference>
<feature type="domain" description="Methylated-DNA-[protein]-cysteine S-methyltransferase DNA binding" evidence="2">
    <location>
        <begin position="3"/>
        <end position="40"/>
    </location>
</feature>
<dbReference type="InterPro" id="IPR036388">
    <property type="entry name" value="WH-like_DNA-bd_sf"/>
</dbReference>
<dbReference type="InterPro" id="IPR036217">
    <property type="entry name" value="MethylDNA_cys_MeTrfase_DNAb"/>
</dbReference>
<dbReference type="Proteomes" id="UP000229794">
    <property type="component" value="Unassembled WGS sequence"/>
</dbReference>
<proteinExistence type="predicted"/>
<dbReference type="GO" id="GO:0006281">
    <property type="term" value="P:DNA repair"/>
    <property type="evidence" value="ECO:0007669"/>
    <property type="project" value="InterPro"/>
</dbReference>
<dbReference type="EMBL" id="PCST01000014">
    <property type="protein sequence ID" value="PIP55863.1"/>
    <property type="molecule type" value="Genomic_DNA"/>
</dbReference>
<evidence type="ECO:0000313" key="4">
    <source>
        <dbReference type="Proteomes" id="UP000229794"/>
    </source>
</evidence>
<reference evidence="3 4" key="1">
    <citation type="submission" date="2017-09" db="EMBL/GenBank/DDBJ databases">
        <title>Depth-based differentiation of microbial function through sediment-hosted aquifers and enrichment of novel symbionts in the deep terrestrial subsurface.</title>
        <authorList>
            <person name="Probst A.J."/>
            <person name="Ladd B."/>
            <person name="Jarett J.K."/>
            <person name="Geller-Mcgrath D.E."/>
            <person name="Sieber C.M."/>
            <person name="Emerson J.B."/>
            <person name="Anantharaman K."/>
            <person name="Thomas B.C."/>
            <person name="Malmstrom R."/>
            <person name="Stieglmeier M."/>
            <person name="Klingl A."/>
            <person name="Woyke T."/>
            <person name="Ryan C.M."/>
            <person name="Banfield J.F."/>
        </authorList>
    </citation>
    <scope>NUCLEOTIDE SEQUENCE [LARGE SCALE GENOMIC DNA]</scope>
    <source>
        <strain evidence="3">CG22_combo_CG10-13_8_21_14_all_42_17</strain>
    </source>
</reference>
<accession>A0A2H0BDV2</accession>
<name>A0A2H0BDV2_9BACT</name>
<dbReference type="GO" id="GO:0003824">
    <property type="term" value="F:catalytic activity"/>
    <property type="evidence" value="ECO:0007669"/>
    <property type="project" value="InterPro"/>
</dbReference>
<gene>
    <name evidence="3" type="ORF">COX06_01105</name>
</gene>
<sequence length="41" mass="4711">MSFKENIYAVVKKIPKSKVLTYKELATRVEKPKAFRAIGNI</sequence>
<keyword evidence="1" id="KW-0227">DNA damage</keyword>
<organism evidence="3 4">
    <name type="scientific">Candidatus Zambryskibacteria bacterium CG22_combo_CG10-13_8_21_14_all_42_17</name>
    <dbReference type="NCBI Taxonomy" id="1975118"/>
    <lineage>
        <taxon>Bacteria</taxon>
        <taxon>Candidatus Zambryskiibacteriota</taxon>
    </lineage>
</organism>
<evidence type="ECO:0000313" key="3">
    <source>
        <dbReference type="EMBL" id="PIP55863.1"/>
    </source>
</evidence>
<evidence type="ECO:0000256" key="1">
    <source>
        <dbReference type="ARBA" id="ARBA00022763"/>
    </source>
</evidence>
<dbReference type="Gene3D" id="1.10.10.10">
    <property type="entry name" value="Winged helix-like DNA-binding domain superfamily/Winged helix DNA-binding domain"/>
    <property type="match status" value="1"/>
</dbReference>
<dbReference type="InterPro" id="IPR014048">
    <property type="entry name" value="MethylDNA_cys_MeTrfase_DNA-bd"/>
</dbReference>